<dbReference type="PANTHER" id="PTHR42964:SF1">
    <property type="entry name" value="POLYKETIDE BIOSYNTHESIS ENOYL-COA HYDRATASE PKSH-RELATED"/>
    <property type="match status" value="1"/>
</dbReference>
<dbReference type="InterPro" id="IPR051683">
    <property type="entry name" value="Enoyl-CoA_Hydratase/Isomerase"/>
</dbReference>
<dbReference type="PANTHER" id="PTHR42964">
    <property type="entry name" value="ENOYL-COA HYDRATASE"/>
    <property type="match status" value="1"/>
</dbReference>
<proteinExistence type="inferred from homology"/>
<dbReference type="Gene3D" id="3.90.226.10">
    <property type="entry name" value="2-enoyl-CoA Hydratase, Chain A, domain 1"/>
    <property type="match status" value="1"/>
</dbReference>
<dbReference type="SUPFAM" id="SSF52096">
    <property type="entry name" value="ClpP/crotonase"/>
    <property type="match status" value="1"/>
</dbReference>
<protein>
    <submittedName>
        <fullName evidence="3">Enoyl-CoA hydratase</fullName>
    </submittedName>
</protein>
<gene>
    <name evidence="3" type="ORF">GETHPA_17810</name>
</gene>
<comment type="similarity">
    <text evidence="1 2">Belongs to the enoyl-CoA hydratase/isomerase family.</text>
</comment>
<comment type="caution">
    <text evidence="3">The sequence shown here is derived from an EMBL/GenBank/DDBJ whole genome shotgun (WGS) entry which is preliminary data.</text>
</comment>
<evidence type="ECO:0000313" key="3">
    <source>
        <dbReference type="EMBL" id="GLH70248.1"/>
    </source>
</evidence>
<evidence type="ECO:0000256" key="1">
    <source>
        <dbReference type="ARBA" id="ARBA00005254"/>
    </source>
</evidence>
<accession>A0ABQ5Q6K5</accession>
<evidence type="ECO:0000313" key="4">
    <source>
        <dbReference type="Proteomes" id="UP001165089"/>
    </source>
</evidence>
<dbReference type="Proteomes" id="UP001165089">
    <property type="component" value="Unassembled WGS sequence"/>
</dbReference>
<dbReference type="RefSeq" id="WP_285724789.1">
    <property type="nucleotide sequence ID" value="NZ_BSDD01000003.1"/>
</dbReference>
<sequence>MSAPIRFEIRDRIGLLTLARPDKLNALVPEMRPGFEEALARSAEPGVKALLIQAEGKAFSVGGDIGWMAQALKEGRQGDLEDLLNLGGEVAYGLLTLPKPVVAVVQGAAAGGGMGLALSADLRLATPDLVFSMAFVKIGLHPDWGSSVALGRLLNPATAAELMLTGDRVDAPRALALGLVNRVVPADQMEAVVQALARQLAEGPAPTFSAIKATVLRNQGFEAPRLKALLAAEAAQMKAAMARPDAGEGLAAFLEKRAPRFA</sequence>
<dbReference type="EMBL" id="BSDD01000003">
    <property type="protein sequence ID" value="GLH70248.1"/>
    <property type="molecule type" value="Genomic_DNA"/>
</dbReference>
<dbReference type="InterPro" id="IPR029045">
    <property type="entry name" value="ClpP/crotonase-like_dom_sf"/>
</dbReference>
<dbReference type="InterPro" id="IPR018376">
    <property type="entry name" value="Enoyl-CoA_hyd/isom_CS"/>
</dbReference>
<dbReference type="PROSITE" id="PS00166">
    <property type="entry name" value="ENOYL_COA_HYDRATASE"/>
    <property type="match status" value="1"/>
</dbReference>
<reference evidence="3 4" key="1">
    <citation type="journal article" date="2023" name="Antonie Van Leeuwenhoek">
        <title>Mesoterricola silvestris gen. nov., sp. nov., Mesoterricola sediminis sp. nov., Geothrix oryzae sp. nov., Geothrix edaphica sp. nov., Geothrix rubra sp. nov., and Geothrix limicola sp. nov., six novel members of Acidobacteriota isolated from soils.</title>
        <authorList>
            <person name="Itoh H."/>
            <person name="Sugisawa Y."/>
            <person name="Mise K."/>
            <person name="Xu Z."/>
            <person name="Kuniyasu M."/>
            <person name="Ushijima N."/>
            <person name="Kawano K."/>
            <person name="Kobayashi E."/>
            <person name="Shiratori Y."/>
            <person name="Masuda Y."/>
            <person name="Senoo K."/>
        </authorList>
    </citation>
    <scope>NUCLEOTIDE SEQUENCE [LARGE SCALE GENOMIC DNA]</scope>
    <source>
        <strain evidence="3 4">Red803</strain>
    </source>
</reference>
<name>A0ABQ5Q6K5_9BACT</name>
<dbReference type="InterPro" id="IPR001753">
    <property type="entry name" value="Enoyl-CoA_hydra/iso"/>
</dbReference>
<organism evidence="3 4">
    <name type="scientific">Geothrix rubra</name>
    <dbReference type="NCBI Taxonomy" id="2927977"/>
    <lineage>
        <taxon>Bacteria</taxon>
        <taxon>Pseudomonadati</taxon>
        <taxon>Acidobacteriota</taxon>
        <taxon>Holophagae</taxon>
        <taxon>Holophagales</taxon>
        <taxon>Holophagaceae</taxon>
        <taxon>Geothrix</taxon>
    </lineage>
</organism>
<evidence type="ECO:0000256" key="2">
    <source>
        <dbReference type="RuleBase" id="RU003707"/>
    </source>
</evidence>
<dbReference type="CDD" id="cd06558">
    <property type="entry name" value="crotonase-like"/>
    <property type="match status" value="1"/>
</dbReference>
<dbReference type="Pfam" id="PF00378">
    <property type="entry name" value="ECH_1"/>
    <property type="match status" value="1"/>
</dbReference>
<keyword evidence="4" id="KW-1185">Reference proteome</keyword>